<dbReference type="EMBL" id="JAMTCJ010000001">
    <property type="protein sequence ID" value="MCP2174948.1"/>
    <property type="molecule type" value="Genomic_DNA"/>
</dbReference>
<dbReference type="NCBIfam" id="TIGR03564">
    <property type="entry name" value="F420_MSMEG_4879"/>
    <property type="match status" value="1"/>
</dbReference>
<dbReference type="InterPro" id="IPR019910">
    <property type="entry name" value="Lucif-like_OxRdtase_MSMEG_4879"/>
</dbReference>
<sequence length="308" mass="31562">MTLGVALNPSGTANAVDSTVALAREAAEAGFGSAWFGQRLDYDAITLAGVVGREVPSLTVGTSAVPIFGRHPLLVVSQAQTVQAATGGRFQLGLALGAPHLVEAAFGIPYERPVDRVREFLTVARSLVQTGTADHHGELITAAPPLSTTVGGAGTDLPLLVAAMGPRALRASGELADGILPFLAGPRTLDEQIIPTVDHAAQDAGRPSVRVIAFVAAVVTDDIEAGRSAAATSMSFYDAIPSYQKVVAAEGLESAADLVLVGSAEHVRAGIRRYFDAGATEVVVTQTDLLGKNVQRETIAGLGGHAGT</sequence>
<dbReference type="CDD" id="cd01097">
    <property type="entry name" value="Tetrahydromethanopterin_reductase"/>
    <property type="match status" value="1"/>
</dbReference>
<proteinExistence type="predicted"/>
<accession>A0ABT1HB99</accession>
<name>A0ABT1HB99_9NOCA</name>
<organism evidence="3 4">
    <name type="scientific">Williamsia maris</name>
    <dbReference type="NCBI Taxonomy" id="72806"/>
    <lineage>
        <taxon>Bacteria</taxon>
        <taxon>Bacillati</taxon>
        <taxon>Actinomycetota</taxon>
        <taxon>Actinomycetes</taxon>
        <taxon>Mycobacteriales</taxon>
        <taxon>Nocardiaceae</taxon>
        <taxon>Williamsia</taxon>
    </lineage>
</organism>
<dbReference type="PANTHER" id="PTHR43244:SF1">
    <property type="entry name" value="5,10-METHYLENETETRAHYDROMETHANOPTERIN REDUCTASE"/>
    <property type="match status" value="1"/>
</dbReference>
<dbReference type="InterPro" id="IPR050564">
    <property type="entry name" value="F420-G6PD/mer"/>
</dbReference>
<evidence type="ECO:0000313" key="3">
    <source>
        <dbReference type="EMBL" id="MCP2174948.1"/>
    </source>
</evidence>
<dbReference type="Proteomes" id="UP001206895">
    <property type="component" value="Unassembled WGS sequence"/>
</dbReference>
<dbReference type="PANTHER" id="PTHR43244">
    <property type="match status" value="1"/>
</dbReference>
<comment type="caution">
    <text evidence="3">The sequence shown here is derived from an EMBL/GenBank/DDBJ whole genome shotgun (WGS) entry which is preliminary data.</text>
</comment>
<keyword evidence="4" id="KW-1185">Reference proteome</keyword>
<dbReference type="InterPro" id="IPR011251">
    <property type="entry name" value="Luciferase-like_dom"/>
</dbReference>
<protein>
    <submittedName>
        <fullName evidence="3">F420-dependent oxidoreductase, MSMEG_4879 family</fullName>
    </submittedName>
</protein>
<reference evidence="3 4" key="1">
    <citation type="submission" date="2022-06" db="EMBL/GenBank/DDBJ databases">
        <title>Genomic Encyclopedia of Archaeal and Bacterial Type Strains, Phase II (KMG-II): from individual species to whole genera.</title>
        <authorList>
            <person name="Goeker M."/>
        </authorList>
    </citation>
    <scope>NUCLEOTIDE SEQUENCE [LARGE SCALE GENOMIC DNA]</scope>
    <source>
        <strain evidence="3 4">DSM 44693</strain>
    </source>
</reference>
<dbReference type="Pfam" id="PF00296">
    <property type="entry name" value="Bac_luciferase"/>
    <property type="match status" value="1"/>
</dbReference>
<evidence type="ECO:0000256" key="1">
    <source>
        <dbReference type="ARBA" id="ARBA00023002"/>
    </source>
</evidence>
<evidence type="ECO:0000259" key="2">
    <source>
        <dbReference type="Pfam" id="PF00296"/>
    </source>
</evidence>
<dbReference type="RefSeq" id="WP_253659958.1">
    <property type="nucleotide sequence ID" value="NZ_BAAAJQ010000001.1"/>
</dbReference>
<dbReference type="SUPFAM" id="SSF51679">
    <property type="entry name" value="Bacterial luciferase-like"/>
    <property type="match status" value="1"/>
</dbReference>
<feature type="domain" description="Luciferase-like" evidence="2">
    <location>
        <begin position="11"/>
        <end position="280"/>
    </location>
</feature>
<gene>
    <name evidence="3" type="ORF">LX13_000755</name>
</gene>
<keyword evidence="1" id="KW-0560">Oxidoreductase</keyword>
<dbReference type="Gene3D" id="3.20.20.30">
    <property type="entry name" value="Luciferase-like domain"/>
    <property type="match status" value="1"/>
</dbReference>
<dbReference type="InterPro" id="IPR036661">
    <property type="entry name" value="Luciferase-like_sf"/>
</dbReference>
<evidence type="ECO:0000313" key="4">
    <source>
        <dbReference type="Proteomes" id="UP001206895"/>
    </source>
</evidence>